<dbReference type="EMBL" id="CASHSV030000024">
    <property type="protein sequence ID" value="CAJ2641540.1"/>
    <property type="molecule type" value="Genomic_DNA"/>
</dbReference>
<protein>
    <submittedName>
        <fullName evidence="1">Uncharacterized protein</fullName>
    </submittedName>
</protein>
<evidence type="ECO:0000313" key="2">
    <source>
        <dbReference type="Proteomes" id="UP001177021"/>
    </source>
</evidence>
<keyword evidence="2" id="KW-1185">Reference proteome</keyword>
<gene>
    <name evidence="1" type="ORF">MILVUS5_LOCUS11175</name>
</gene>
<comment type="caution">
    <text evidence="1">The sequence shown here is derived from an EMBL/GenBank/DDBJ whole genome shotgun (WGS) entry which is preliminary data.</text>
</comment>
<sequence>MELSNNVAFEIFSWLPAKSICKLKLTCESFSEFSKESTFKTKQAHNLFGRDDTCFFIQPEQTRQGFEKRVELHSLPKEQQSSGIPKNVLTFLSNSACVLASSNGLVLCHTINNNDKLELFVCNPITKSWSFIPTPESLQINYSNFANINLMLDCSRDSPDDFLVFLFENTMDYYFSPKTSYICKVYHGKEGVWKTMERRFFPGGRNMNFDMPVFHNGGVHIISDSGDYFGKSSPFYKPYIMSYNLEDGTSTMLELPREATKDCPAIWCNMGIFNWGKVTSYSNHRSICLVKLSKSAFTIWVLKDYESASWKKVFKVRVKDLGLKEEKDVDVERVGFTVMNGGDLLVFSTENKIYSCRLDDERFKMVEEICKHNCGPNPRFISYSDTLRSCGINAQTMP</sequence>
<proteinExistence type="predicted"/>
<accession>A0ACB0JBF3</accession>
<name>A0ACB0JBF3_TRIPR</name>
<dbReference type="Proteomes" id="UP001177021">
    <property type="component" value="Unassembled WGS sequence"/>
</dbReference>
<evidence type="ECO:0000313" key="1">
    <source>
        <dbReference type="EMBL" id="CAJ2641540.1"/>
    </source>
</evidence>
<reference evidence="1" key="1">
    <citation type="submission" date="2023-10" db="EMBL/GenBank/DDBJ databases">
        <authorList>
            <person name="Rodriguez Cubillos JULIANA M."/>
            <person name="De Vega J."/>
        </authorList>
    </citation>
    <scope>NUCLEOTIDE SEQUENCE</scope>
</reference>
<organism evidence="1 2">
    <name type="scientific">Trifolium pratense</name>
    <name type="common">Red clover</name>
    <dbReference type="NCBI Taxonomy" id="57577"/>
    <lineage>
        <taxon>Eukaryota</taxon>
        <taxon>Viridiplantae</taxon>
        <taxon>Streptophyta</taxon>
        <taxon>Embryophyta</taxon>
        <taxon>Tracheophyta</taxon>
        <taxon>Spermatophyta</taxon>
        <taxon>Magnoliopsida</taxon>
        <taxon>eudicotyledons</taxon>
        <taxon>Gunneridae</taxon>
        <taxon>Pentapetalae</taxon>
        <taxon>rosids</taxon>
        <taxon>fabids</taxon>
        <taxon>Fabales</taxon>
        <taxon>Fabaceae</taxon>
        <taxon>Papilionoideae</taxon>
        <taxon>50 kb inversion clade</taxon>
        <taxon>NPAAA clade</taxon>
        <taxon>Hologalegina</taxon>
        <taxon>IRL clade</taxon>
        <taxon>Trifolieae</taxon>
        <taxon>Trifolium</taxon>
    </lineage>
</organism>